<keyword evidence="2" id="KW-1185">Reference proteome</keyword>
<comment type="caution">
    <text evidence="1">The sequence shown here is derived from an EMBL/GenBank/DDBJ whole genome shotgun (WGS) entry which is preliminary data.</text>
</comment>
<name>A0A5J4G051_9FLAO</name>
<accession>A0A5J4G051</accession>
<dbReference type="InterPro" id="IPR058060">
    <property type="entry name" value="HYC_CC_PP"/>
</dbReference>
<sequence>MLASNSGVMLAQHFCGEYKMMEKITYGVADLSCGMDVHSDCDSEGAKDHDCCDNEYESLGVDDEFNRLDLNEKQIINTHFVAAFTTIFVLDLSLTANSKTTTYRAYLPPPLIKDIPVLYETFLI</sequence>
<evidence type="ECO:0000313" key="2">
    <source>
        <dbReference type="Proteomes" id="UP000326994"/>
    </source>
</evidence>
<evidence type="ECO:0000313" key="1">
    <source>
        <dbReference type="EMBL" id="GEQ85401.1"/>
    </source>
</evidence>
<protein>
    <submittedName>
        <fullName evidence="1">Uncharacterized protein</fullName>
    </submittedName>
</protein>
<dbReference type="EMBL" id="BKCF01000001">
    <property type="protein sequence ID" value="GEQ85401.1"/>
    <property type="molecule type" value="Genomic_DNA"/>
</dbReference>
<dbReference type="AlphaFoldDB" id="A0A5J4G051"/>
<organism evidence="1 2">
    <name type="scientific">Patiriisocius marinistellae</name>
    <dbReference type="NCBI Taxonomy" id="2494560"/>
    <lineage>
        <taxon>Bacteria</taxon>
        <taxon>Pseudomonadati</taxon>
        <taxon>Bacteroidota</taxon>
        <taxon>Flavobacteriia</taxon>
        <taxon>Flavobacteriales</taxon>
        <taxon>Flavobacteriaceae</taxon>
        <taxon>Patiriisocius</taxon>
    </lineage>
</organism>
<dbReference type="Proteomes" id="UP000326994">
    <property type="component" value="Unassembled WGS sequence"/>
</dbReference>
<dbReference type="Pfam" id="PF26622">
    <property type="entry name" value="DUF8199"/>
    <property type="match status" value="1"/>
</dbReference>
<dbReference type="NCBIfam" id="NF047658">
    <property type="entry name" value="HYC_CC_PP"/>
    <property type="match status" value="1"/>
</dbReference>
<dbReference type="InterPro" id="IPR058512">
    <property type="entry name" value="DUF8199"/>
</dbReference>
<reference evidence="1 2" key="1">
    <citation type="submission" date="2019-08" db="EMBL/GenBank/DDBJ databases">
        <title>Ulvibacter marinistellae sp. nov., isolated from a starfish, Patiria pectinifera.</title>
        <authorList>
            <person name="Kawano K."/>
            <person name="Ushijima N."/>
            <person name="Kihara M."/>
            <person name="Itoh H."/>
        </authorList>
    </citation>
    <scope>NUCLEOTIDE SEQUENCE [LARGE SCALE GENOMIC DNA]</scope>
    <source>
        <strain evidence="1 2">KK4</strain>
    </source>
</reference>
<proteinExistence type="predicted"/>
<gene>
    <name evidence="1" type="ORF">ULMS_09090</name>
</gene>